<feature type="non-terminal residue" evidence="1">
    <location>
        <position position="1"/>
    </location>
</feature>
<dbReference type="AlphaFoldDB" id="A0A834ICT9"/>
<keyword evidence="2" id="KW-1185">Reference proteome</keyword>
<reference evidence="1" key="1">
    <citation type="submission" date="2020-08" db="EMBL/GenBank/DDBJ databases">
        <title>Genome sequencing and assembly of the red palm weevil Rhynchophorus ferrugineus.</title>
        <authorList>
            <person name="Dias G.B."/>
            <person name="Bergman C.M."/>
            <person name="Manee M."/>
        </authorList>
    </citation>
    <scope>NUCLEOTIDE SEQUENCE</scope>
    <source>
        <strain evidence="1">AA-2017</strain>
        <tissue evidence="1">Whole larva</tissue>
    </source>
</reference>
<evidence type="ECO:0000313" key="2">
    <source>
        <dbReference type="Proteomes" id="UP000625711"/>
    </source>
</evidence>
<comment type="caution">
    <text evidence="1">The sequence shown here is derived from an EMBL/GenBank/DDBJ whole genome shotgun (WGS) entry which is preliminary data.</text>
</comment>
<gene>
    <name evidence="1" type="ORF">GWI33_009883</name>
</gene>
<dbReference type="EMBL" id="JAACXV010005778">
    <property type="protein sequence ID" value="KAF7276726.1"/>
    <property type="molecule type" value="Genomic_DNA"/>
</dbReference>
<name>A0A834ICT9_RHYFE</name>
<evidence type="ECO:0000313" key="1">
    <source>
        <dbReference type="EMBL" id="KAF7276726.1"/>
    </source>
</evidence>
<accession>A0A834ICT9</accession>
<protein>
    <submittedName>
        <fullName evidence="1">Uncharacterized protein</fullName>
    </submittedName>
</protein>
<dbReference type="Proteomes" id="UP000625711">
    <property type="component" value="Unassembled WGS sequence"/>
</dbReference>
<organism evidence="1 2">
    <name type="scientific">Rhynchophorus ferrugineus</name>
    <name type="common">Red palm weevil</name>
    <name type="synonym">Curculio ferrugineus</name>
    <dbReference type="NCBI Taxonomy" id="354439"/>
    <lineage>
        <taxon>Eukaryota</taxon>
        <taxon>Metazoa</taxon>
        <taxon>Ecdysozoa</taxon>
        <taxon>Arthropoda</taxon>
        <taxon>Hexapoda</taxon>
        <taxon>Insecta</taxon>
        <taxon>Pterygota</taxon>
        <taxon>Neoptera</taxon>
        <taxon>Endopterygota</taxon>
        <taxon>Coleoptera</taxon>
        <taxon>Polyphaga</taxon>
        <taxon>Cucujiformia</taxon>
        <taxon>Curculionidae</taxon>
        <taxon>Dryophthorinae</taxon>
        <taxon>Rhynchophorus</taxon>
    </lineage>
</organism>
<proteinExistence type="predicted"/>
<sequence>MLEYTSGMCTSGILYHSITAIDLRGVASGECDRLRDHIE</sequence>